<dbReference type="Pfam" id="PF00248">
    <property type="entry name" value="Aldo_ket_red"/>
    <property type="match status" value="1"/>
</dbReference>
<organism evidence="3 4">
    <name type="scientific">Symbiodinium necroappetens</name>
    <dbReference type="NCBI Taxonomy" id="1628268"/>
    <lineage>
        <taxon>Eukaryota</taxon>
        <taxon>Sar</taxon>
        <taxon>Alveolata</taxon>
        <taxon>Dinophyceae</taxon>
        <taxon>Suessiales</taxon>
        <taxon>Symbiodiniaceae</taxon>
        <taxon>Symbiodinium</taxon>
    </lineage>
</organism>
<dbReference type="Gene3D" id="3.20.20.100">
    <property type="entry name" value="NADP-dependent oxidoreductase domain"/>
    <property type="match status" value="1"/>
</dbReference>
<keyword evidence="4" id="KW-1185">Reference proteome</keyword>
<reference evidence="3" key="1">
    <citation type="submission" date="2021-02" db="EMBL/GenBank/DDBJ databases">
        <authorList>
            <person name="Dougan E. K."/>
            <person name="Rhodes N."/>
            <person name="Thang M."/>
            <person name="Chan C."/>
        </authorList>
    </citation>
    <scope>NUCLEOTIDE SEQUENCE</scope>
</reference>
<dbReference type="GO" id="GO:0016491">
    <property type="term" value="F:oxidoreductase activity"/>
    <property type="evidence" value="ECO:0007669"/>
    <property type="project" value="InterPro"/>
</dbReference>
<evidence type="ECO:0000259" key="2">
    <source>
        <dbReference type="Pfam" id="PF00248"/>
    </source>
</evidence>
<accession>A0A813C3Q7</accession>
<sequence length="243" mass="27593">YHRPEHVRAACERTLQDLGLEYLDLYLIHFPISLKFVPFEVRYPPEWIHDPLSEKPQMELEDVDIVQTWRAMESLVEAGLVRCIGVANFSMQLLQHLCSVSRIRPQVNQIELHPFLAQEQLVRFCQSMGLAVIAFSPLGAGSYVSIDMASADESILQHPLVLELAEKYGKTAAQIILRWGLDRGYAVIPKSSRPERQAENLRISDFALAPEEVTAVAALNRNRRFNDPGVFCQDWGAFCPIFS</sequence>
<protein>
    <submittedName>
        <fullName evidence="3">Xyl1 protein</fullName>
    </submittedName>
</protein>
<feature type="domain" description="NADP-dependent oxidoreductase" evidence="2">
    <location>
        <begin position="2"/>
        <end position="220"/>
    </location>
</feature>
<evidence type="ECO:0000313" key="4">
    <source>
        <dbReference type="Proteomes" id="UP000601435"/>
    </source>
</evidence>
<dbReference type="Proteomes" id="UP000601435">
    <property type="component" value="Unassembled WGS sequence"/>
</dbReference>
<dbReference type="InterPro" id="IPR036812">
    <property type="entry name" value="NAD(P)_OxRdtase_dom_sf"/>
</dbReference>
<dbReference type="PRINTS" id="PR00069">
    <property type="entry name" value="ALDKETRDTASE"/>
</dbReference>
<dbReference type="InterPro" id="IPR023210">
    <property type="entry name" value="NADP_OxRdtase_dom"/>
</dbReference>
<comment type="caution">
    <text evidence="3">The sequence shown here is derived from an EMBL/GenBank/DDBJ whole genome shotgun (WGS) entry which is preliminary data.</text>
</comment>
<name>A0A813C3Q7_9DINO</name>
<dbReference type="OrthoDB" id="416253at2759"/>
<gene>
    <name evidence="3" type="primary">xyl1</name>
    <name evidence="3" type="ORF">SNEC2469_LOCUS32892</name>
</gene>
<dbReference type="EMBL" id="CAJNJA010084753">
    <property type="protein sequence ID" value="CAE7937739.1"/>
    <property type="molecule type" value="Genomic_DNA"/>
</dbReference>
<feature type="non-terminal residue" evidence="3">
    <location>
        <position position="243"/>
    </location>
</feature>
<evidence type="ECO:0000256" key="1">
    <source>
        <dbReference type="PIRSR" id="PIRSR000097-2"/>
    </source>
</evidence>
<proteinExistence type="predicted"/>
<dbReference type="InterPro" id="IPR020471">
    <property type="entry name" value="AKR"/>
</dbReference>
<evidence type="ECO:0000313" key="3">
    <source>
        <dbReference type="EMBL" id="CAE7937739.1"/>
    </source>
</evidence>
<dbReference type="PANTHER" id="PTHR11732">
    <property type="entry name" value="ALDO/KETO REDUCTASE"/>
    <property type="match status" value="1"/>
</dbReference>
<feature type="binding site" evidence="1">
    <location>
        <position position="29"/>
    </location>
    <ligand>
        <name>substrate</name>
    </ligand>
</feature>
<dbReference type="AlphaFoldDB" id="A0A813C3Q7"/>
<dbReference type="SUPFAM" id="SSF51430">
    <property type="entry name" value="NAD(P)-linked oxidoreductase"/>
    <property type="match status" value="1"/>
</dbReference>
<dbReference type="PIRSF" id="PIRSF000097">
    <property type="entry name" value="AKR"/>
    <property type="match status" value="1"/>
</dbReference>